<accession>A0A6J6KKZ0</accession>
<feature type="transmembrane region" description="Helical" evidence="2">
    <location>
        <begin position="74"/>
        <end position="95"/>
    </location>
</feature>
<dbReference type="EMBL" id="CAEZVV010000083">
    <property type="protein sequence ID" value="CAB4649916.1"/>
    <property type="molecule type" value="Genomic_DNA"/>
</dbReference>
<feature type="transmembrane region" description="Helical" evidence="2">
    <location>
        <begin position="150"/>
        <end position="171"/>
    </location>
</feature>
<reference evidence="3" key="1">
    <citation type="submission" date="2020-05" db="EMBL/GenBank/DDBJ databases">
        <authorList>
            <person name="Chiriac C."/>
            <person name="Salcher M."/>
            <person name="Ghai R."/>
            <person name="Kavagutti S V."/>
        </authorList>
    </citation>
    <scope>NUCLEOTIDE SEQUENCE</scope>
</reference>
<organism evidence="3">
    <name type="scientific">freshwater metagenome</name>
    <dbReference type="NCBI Taxonomy" id="449393"/>
    <lineage>
        <taxon>unclassified sequences</taxon>
        <taxon>metagenomes</taxon>
        <taxon>ecological metagenomes</taxon>
    </lineage>
</organism>
<protein>
    <submittedName>
        <fullName evidence="3">Unannotated protein</fullName>
    </submittedName>
</protein>
<feature type="region of interest" description="Disordered" evidence="1">
    <location>
        <begin position="1"/>
        <end position="39"/>
    </location>
</feature>
<sequence>MPCQNNRITHQPAKSRRTPLHPTAHPAQLHPTPSPTRHANTRVTTVPAMPLPTFTPSPSGDWSPNLPGLDRLRLHWVVLVQLVVTVLMVGMIWTVQVVHYDLFPLVGADSWDAYEHAHVDRIGKVLFGPWLIEGLCVLVLLLAHSKRLRIAAIISAFLMLFILIDTAAFSAPAHGVLLDRWDQQTYDELMIVNLIRAWLWTAKGAVAVWMMAEVMRVALRRGPNADTPMPS</sequence>
<dbReference type="AlphaFoldDB" id="A0A6J6KKZ0"/>
<evidence type="ECO:0000256" key="2">
    <source>
        <dbReference type="SAM" id="Phobius"/>
    </source>
</evidence>
<name>A0A6J6KKZ0_9ZZZZ</name>
<keyword evidence="2" id="KW-1133">Transmembrane helix</keyword>
<keyword evidence="2" id="KW-0812">Transmembrane</keyword>
<keyword evidence="2" id="KW-0472">Membrane</keyword>
<evidence type="ECO:0000313" key="3">
    <source>
        <dbReference type="EMBL" id="CAB4649916.1"/>
    </source>
</evidence>
<proteinExistence type="predicted"/>
<feature type="transmembrane region" description="Helical" evidence="2">
    <location>
        <begin position="125"/>
        <end position="143"/>
    </location>
</feature>
<feature type="transmembrane region" description="Helical" evidence="2">
    <location>
        <begin position="191"/>
        <end position="212"/>
    </location>
</feature>
<evidence type="ECO:0000256" key="1">
    <source>
        <dbReference type="SAM" id="MobiDB-lite"/>
    </source>
</evidence>
<gene>
    <name evidence="3" type="ORF">UFOPK2143_01213</name>
</gene>